<dbReference type="PANTHER" id="PTHR11986:SF18">
    <property type="entry name" value="ORNITHINE AMINOTRANSFERASE, MITOCHONDRIAL"/>
    <property type="match status" value="1"/>
</dbReference>
<comment type="cofactor">
    <cofactor evidence="1">
        <name>pyridoxal 5'-phosphate</name>
        <dbReference type="ChEBI" id="CHEBI:597326"/>
    </cofactor>
</comment>
<keyword evidence="6 8" id="KW-0663">Pyridoxal phosphate</keyword>
<dbReference type="EC" id="2.6.1.13" evidence="3"/>
<evidence type="ECO:0000256" key="5">
    <source>
        <dbReference type="ARBA" id="ARBA00022679"/>
    </source>
</evidence>
<comment type="pathway">
    <text evidence="2">Amino-acid biosynthesis; L-proline biosynthesis; L-glutamate 5-semialdehyde from L-ornithine: step 1/1.</text>
</comment>
<evidence type="ECO:0000256" key="3">
    <source>
        <dbReference type="ARBA" id="ARBA00012924"/>
    </source>
</evidence>
<dbReference type="GO" id="GO:0004587">
    <property type="term" value="F:ornithine aminotransferase activity"/>
    <property type="evidence" value="ECO:0007669"/>
    <property type="project" value="UniProtKB-EC"/>
</dbReference>
<dbReference type="SUPFAM" id="SSF53383">
    <property type="entry name" value="PLP-dependent transferases"/>
    <property type="match status" value="1"/>
</dbReference>
<dbReference type="InterPro" id="IPR005814">
    <property type="entry name" value="Aminotrans_3"/>
</dbReference>
<gene>
    <name evidence="9" type="primary">rocD</name>
    <name evidence="9" type="ORF">LGH70_12470</name>
</gene>
<dbReference type="InterPro" id="IPR015424">
    <property type="entry name" value="PyrdxlP-dep_Trfase"/>
</dbReference>
<dbReference type="Gene3D" id="3.90.1150.10">
    <property type="entry name" value="Aspartate Aminotransferase, domain 1"/>
    <property type="match status" value="1"/>
</dbReference>
<accession>A0ABS8ADB6</accession>
<dbReference type="InterPro" id="IPR015422">
    <property type="entry name" value="PyrdxlP-dep_Trfase_small"/>
</dbReference>
<evidence type="ECO:0000256" key="6">
    <source>
        <dbReference type="ARBA" id="ARBA00022898"/>
    </source>
</evidence>
<dbReference type="InterPro" id="IPR010164">
    <property type="entry name" value="Orn_aminotrans"/>
</dbReference>
<dbReference type="PIRSF" id="PIRSF000521">
    <property type="entry name" value="Transaminase_4ab_Lys_Orn"/>
    <property type="match status" value="1"/>
</dbReference>
<dbReference type="Proteomes" id="UP001165297">
    <property type="component" value="Unassembled WGS sequence"/>
</dbReference>
<dbReference type="Gene3D" id="3.40.640.10">
    <property type="entry name" value="Type I PLP-dependent aspartate aminotransferase-like (Major domain)"/>
    <property type="match status" value="1"/>
</dbReference>
<evidence type="ECO:0000313" key="10">
    <source>
        <dbReference type="Proteomes" id="UP001165297"/>
    </source>
</evidence>
<dbReference type="RefSeq" id="WP_226186032.1">
    <property type="nucleotide sequence ID" value="NZ_JAJADQ010000006.1"/>
</dbReference>
<keyword evidence="4 9" id="KW-0032">Aminotransferase</keyword>
<evidence type="ECO:0000313" key="9">
    <source>
        <dbReference type="EMBL" id="MCB2378405.1"/>
    </source>
</evidence>
<dbReference type="NCBIfam" id="TIGR01885">
    <property type="entry name" value="Orn_aminotrans"/>
    <property type="match status" value="1"/>
</dbReference>
<protein>
    <recommendedName>
        <fullName evidence="3">ornithine aminotransferase</fullName>
        <ecNumber evidence="3">2.6.1.13</ecNumber>
    </recommendedName>
    <alternativeName>
        <fullName evidence="7">Ornithine--oxo-acid aminotransferase</fullName>
    </alternativeName>
</protein>
<dbReference type="PROSITE" id="PS00600">
    <property type="entry name" value="AA_TRANSFER_CLASS_3"/>
    <property type="match status" value="1"/>
</dbReference>
<organism evidence="9 10">
    <name type="scientific">Hymenobacter nitidus</name>
    <dbReference type="NCBI Taxonomy" id="2880929"/>
    <lineage>
        <taxon>Bacteria</taxon>
        <taxon>Pseudomonadati</taxon>
        <taxon>Bacteroidota</taxon>
        <taxon>Cytophagia</taxon>
        <taxon>Cytophagales</taxon>
        <taxon>Hymenobacteraceae</taxon>
        <taxon>Hymenobacter</taxon>
    </lineage>
</organism>
<evidence type="ECO:0000256" key="8">
    <source>
        <dbReference type="RuleBase" id="RU003560"/>
    </source>
</evidence>
<dbReference type="EMBL" id="JAJADQ010000006">
    <property type="protein sequence ID" value="MCB2378405.1"/>
    <property type="molecule type" value="Genomic_DNA"/>
</dbReference>
<dbReference type="InterPro" id="IPR049704">
    <property type="entry name" value="Aminotrans_3_PPA_site"/>
</dbReference>
<comment type="caution">
    <text evidence="9">The sequence shown here is derived from an EMBL/GenBank/DDBJ whole genome shotgun (WGS) entry which is preliminary data.</text>
</comment>
<dbReference type="InterPro" id="IPR050103">
    <property type="entry name" value="Class-III_PLP-dep_AT"/>
</dbReference>
<evidence type="ECO:0000256" key="2">
    <source>
        <dbReference type="ARBA" id="ARBA00004998"/>
    </source>
</evidence>
<dbReference type="InterPro" id="IPR015421">
    <property type="entry name" value="PyrdxlP-dep_Trfase_major"/>
</dbReference>
<keyword evidence="10" id="KW-1185">Reference proteome</keyword>
<dbReference type="CDD" id="cd00610">
    <property type="entry name" value="OAT_like"/>
    <property type="match status" value="1"/>
</dbReference>
<evidence type="ECO:0000256" key="4">
    <source>
        <dbReference type="ARBA" id="ARBA00022576"/>
    </source>
</evidence>
<comment type="similarity">
    <text evidence="8">Belongs to the class-III pyridoxal-phosphate-dependent aminotransferase family.</text>
</comment>
<sequence length="419" mass="45562">MHATPTHSAPSTTSRSQELMALEDRYGAHNYHPLPVVLSRGEGVHVWDVDGKQYFDFLSAYSAVNQGHCHPRIVGAMIEQAQKLTLTSRAFFNDQLGPAEKQLCELFGYDKALLMNSGAEAVETALKLARKWGYQEKGIAPNQARILVAEHNFHGRTTGIISFSTDPDSTGGFGPYMPGYQVVPYDDLTALEEALQDPHVCGFMVEPIQGEAGVMVPSDGYLAKAHALCKAHNVLFIADEIQTGLGRTGELLAVCYEGVHADILILGKALSGGTMPVSAVLASDAIMLTIQPGQHGSTFGGNPLACVVLRAALDVLHDEHLISNSKAQGEVFRERMRRVMAKRPEVVELVRGKGLLNAVVIKPHADGRTAWDVCVSLMERGLLAKPTHGDIIRFAPPLVITEEQMHEACDIIEQVILEF</sequence>
<name>A0ABS8ADB6_9BACT</name>
<proteinExistence type="inferred from homology"/>
<dbReference type="PANTHER" id="PTHR11986">
    <property type="entry name" value="AMINOTRANSFERASE CLASS III"/>
    <property type="match status" value="1"/>
</dbReference>
<reference evidence="9" key="1">
    <citation type="submission" date="2021-10" db="EMBL/GenBank/DDBJ databases">
        <authorList>
            <person name="Dean J.D."/>
            <person name="Kim M.K."/>
            <person name="Newey C.N."/>
            <person name="Stoker T.S."/>
            <person name="Thompson D.W."/>
            <person name="Grose J.H."/>
        </authorList>
    </citation>
    <scope>NUCLEOTIDE SEQUENCE</scope>
    <source>
        <strain evidence="9">BT635</strain>
    </source>
</reference>
<evidence type="ECO:0000256" key="7">
    <source>
        <dbReference type="ARBA" id="ARBA00030587"/>
    </source>
</evidence>
<keyword evidence="5 9" id="KW-0808">Transferase</keyword>
<evidence type="ECO:0000256" key="1">
    <source>
        <dbReference type="ARBA" id="ARBA00001933"/>
    </source>
</evidence>
<dbReference type="Pfam" id="PF00202">
    <property type="entry name" value="Aminotran_3"/>
    <property type="match status" value="1"/>
</dbReference>